<gene>
    <name evidence="2" type="ORF">PENVUL_c003G06922</name>
</gene>
<feature type="compositionally biased region" description="Acidic residues" evidence="1">
    <location>
        <begin position="125"/>
        <end position="138"/>
    </location>
</feature>
<dbReference type="EMBL" id="MDYP01000003">
    <property type="protein sequence ID" value="OQE10754.1"/>
    <property type="molecule type" value="Genomic_DNA"/>
</dbReference>
<accession>A0A1V6SAK3</accession>
<feature type="region of interest" description="Disordered" evidence="1">
    <location>
        <begin position="66"/>
        <end position="156"/>
    </location>
</feature>
<dbReference type="AlphaFoldDB" id="A0A1V6SAK3"/>
<reference evidence="3" key="1">
    <citation type="journal article" date="2017" name="Nat. Microbiol.">
        <title>Global analysis of biosynthetic gene clusters reveals vast potential of secondary metabolite production in Penicillium species.</title>
        <authorList>
            <person name="Nielsen J.C."/>
            <person name="Grijseels S."/>
            <person name="Prigent S."/>
            <person name="Ji B."/>
            <person name="Dainat J."/>
            <person name="Nielsen K.F."/>
            <person name="Frisvad J.C."/>
            <person name="Workman M."/>
            <person name="Nielsen J."/>
        </authorList>
    </citation>
    <scope>NUCLEOTIDE SEQUENCE [LARGE SCALE GENOMIC DNA]</scope>
    <source>
        <strain evidence="3">IBT 29486</strain>
    </source>
</reference>
<keyword evidence="3" id="KW-1185">Reference proteome</keyword>
<feature type="compositionally biased region" description="Basic and acidic residues" evidence="1">
    <location>
        <begin position="109"/>
        <end position="124"/>
    </location>
</feature>
<sequence length="177" mass="20532">MPRRNTPKIDKIRADPSWDWFLSQKGIYGKGTLSANYLLRRVFTDYQDWSIPEFCLHELDEAKSQEKENDENSIFQSAHLGNTKDDKISDGEDNPNNMEASLSEEIDSDNAKEGKIMDPQKHGESDEEDDKSEESIDESCERNDESNEKGEKNEMGIVNALDLDIRNYQTDDWKVYW</sequence>
<evidence type="ECO:0000256" key="1">
    <source>
        <dbReference type="SAM" id="MobiDB-lite"/>
    </source>
</evidence>
<comment type="caution">
    <text evidence="2">The sequence shown here is derived from an EMBL/GenBank/DDBJ whole genome shotgun (WGS) entry which is preliminary data.</text>
</comment>
<protein>
    <submittedName>
        <fullName evidence="2">Uncharacterized protein</fullName>
    </submittedName>
</protein>
<evidence type="ECO:0000313" key="2">
    <source>
        <dbReference type="EMBL" id="OQE10754.1"/>
    </source>
</evidence>
<dbReference type="Proteomes" id="UP000191518">
    <property type="component" value="Unassembled WGS sequence"/>
</dbReference>
<feature type="compositionally biased region" description="Basic and acidic residues" evidence="1">
    <location>
        <begin position="139"/>
        <end position="154"/>
    </location>
</feature>
<organism evidence="2 3">
    <name type="scientific">Penicillium vulpinum</name>
    <dbReference type="NCBI Taxonomy" id="29845"/>
    <lineage>
        <taxon>Eukaryota</taxon>
        <taxon>Fungi</taxon>
        <taxon>Dikarya</taxon>
        <taxon>Ascomycota</taxon>
        <taxon>Pezizomycotina</taxon>
        <taxon>Eurotiomycetes</taxon>
        <taxon>Eurotiomycetidae</taxon>
        <taxon>Eurotiales</taxon>
        <taxon>Aspergillaceae</taxon>
        <taxon>Penicillium</taxon>
    </lineage>
</organism>
<name>A0A1V6SAK3_9EURO</name>
<proteinExistence type="predicted"/>
<evidence type="ECO:0000313" key="3">
    <source>
        <dbReference type="Proteomes" id="UP000191518"/>
    </source>
</evidence>